<dbReference type="InterPro" id="IPR052698">
    <property type="entry name" value="MoCofactor_Util/Proc"/>
</dbReference>
<dbReference type="AlphaFoldDB" id="A0A219B3B4"/>
<proteinExistence type="predicted"/>
<feature type="domain" description="XdhC Rossmann" evidence="2">
    <location>
        <begin position="162"/>
        <end position="303"/>
    </location>
</feature>
<dbReference type="EMBL" id="NFZT01000001">
    <property type="protein sequence ID" value="OWV32319.1"/>
    <property type="molecule type" value="Genomic_DNA"/>
</dbReference>
<comment type="caution">
    <text evidence="3">The sequence shown here is derived from an EMBL/GenBank/DDBJ whole genome shotgun (WGS) entry which is preliminary data.</text>
</comment>
<dbReference type="Pfam" id="PF02625">
    <property type="entry name" value="XdhC_CoxI"/>
    <property type="match status" value="1"/>
</dbReference>
<gene>
    <name evidence="3" type="ORF">B5C34_01850</name>
</gene>
<dbReference type="OrthoDB" id="9815497at2"/>
<sequence>MSSEDRALLQQALDWSADEGKVALATVTKTWGSAPRRQGAHLVIRSDGLFEGSVSGGCVEGDVITETAAVFETEEPRQLHYGVANERAWDVGLACGGEIDILVQPFSDRGFSPDLAKEVIAAMDRGEETTLITGPDGITRRGADGEPGEGRFRRLYSPPLELLIVGAVHISQHLIPLAAELGYRCRLVDPRGLFAQGARFAGIEVDDRWPDEAFSDWHPGAASAVVTLTHDPKLDDPALTAALRSEAFYIAALGSRRTHAARLERLADAGFGEEALRRIHGPAGLAIGAANPAEIALSVAAQMVEAWRGRVSAP</sequence>
<evidence type="ECO:0000259" key="2">
    <source>
        <dbReference type="Pfam" id="PF13478"/>
    </source>
</evidence>
<dbReference type="InterPro" id="IPR027051">
    <property type="entry name" value="XdhC_Rossmann_dom"/>
</dbReference>
<evidence type="ECO:0000313" key="4">
    <source>
        <dbReference type="Proteomes" id="UP000198462"/>
    </source>
</evidence>
<evidence type="ECO:0000313" key="3">
    <source>
        <dbReference type="EMBL" id="OWV32319.1"/>
    </source>
</evidence>
<dbReference type="PANTHER" id="PTHR30388:SF4">
    <property type="entry name" value="MOLYBDENUM COFACTOR INSERTION CHAPERONE PAOD"/>
    <property type="match status" value="1"/>
</dbReference>
<dbReference type="PANTHER" id="PTHR30388">
    <property type="entry name" value="ALDEHYDE OXIDOREDUCTASE MOLYBDENUM COFACTOR ASSEMBLY PROTEIN"/>
    <property type="match status" value="1"/>
</dbReference>
<dbReference type="InterPro" id="IPR003777">
    <property type="entry name" value="XdhC_CoxI"/>
</dbReference>
<dbReference type="RefSeq" id="WP_088711118.1">
    <property type="nucleotide sequence ID" value="NZ_NFZT01000001.1"/>
</dbReference>
<feature type="domain" description="XdhC- CoxI" evidence="1">
    <location>
        <begin position="15"/>
        <end position="82"/>
    </location>
</feature>
<reference evidence="4" key="1">
    <citation type="submission" date="2017-05" db="EMBL/GenBank/DDBJ databases">
        <authorList>
            <person name="Lin X."/>
        </authorList>
    </citation>
    <scope>NUCLEOTIDE SEQUENCE [LARGE SCALE GENOMIC DNA]</scope>
    <source>
        <strain evidence="4">JLT2012</strain>
    </source>
</reference>
<dbReference type="Pfam" id="PF13478">
    <property type="entry name" value="XdhC_C"/>
    <property type="match status" value="1"/>
</dbReference>
<name>A0A219B3B4_9SPHN</name>
<dbReference type="Proteomes" id="UP000198462">
    <property type="component" value="Unassembled WGS sequence"/>
</dbReference>
<protein>
    <submittedName>
        <fullName evidence="3">XshC-Cox1-family protein</fullName>
    </submittedName>
</protein>
<keyword evidence="4" id="KW-1185">Reference proteome</keyword>
<organism evidence="3 4">
    <name type="scientific">Pacificimonas flava</name>
    <dbReference type="NCBI Taxonomy" id="1234595"/>
    <lineage>
        <taxon>Bacteria</taxon>
        <taxon>Pseudomonadati</taxon>
        <taxon>Pseudomonadota</taxon>
        <taxon>Alphaproteobacteria</taxon>
        <taxon>Sphingomonadales</taxon>
        <taxon>Sphingosinicellaceae</taxon>
        <taxon>Pacificimonas</taxon>
    </lineage>
</organism>
<dbReference type="Gene3D" id="3.40.50.720">
    <property type="entry name" value="NAD(P)-binding Rossmann-like Domain"/>
    <property type="match status" value="1"/>
</dbReference>
<accession>A0A219B3B4</accession>
<evidence type="ECO:0000259" key="1">
    <source>
        <dbReference type="Pfam" id="PF02625"/>
    </source>
</evidence>